<dbReference type="RefSeq" id="WP_073278660.1">
    <property type="nucleotide sequence ID" value="NZ_FRAC01000023.1"/>
</dbReference>
<organism evidence="12 13">
    <name type="scientific">Anaerocolumna jejuensis DSM 15929</name>
    <dbReference type="NCBI Taxonomy" id="1121322"/>
    <lineage>
        <taxon>Bacteria</taxon>
        <taxon>Bacillati</taxon>
        <taxon>Bacillota</taxon>
        <taxon>Clostridia</taxon>
        <taxon>Lachnospirales</taxon>
        <taxon>Lachnospiraceae</taxon>
        <taxon>Anaerocolumna</taxon>
    </lineage>
</organism>
<dbReference type="FunFam" id="1.10.287.130:FF:000001">
    <property type="entry name" value="Two-component sensor histidine kinase"/>
    <property type="match status" value="1"/>
</dbReference>
<dbReference type="STRING" id="1121322.SAMN02745136_04035"/>
<gene>
    <name evidence="12" type="ORF">SAMN02745136_04035</name>
</gene>
<dbReference type="EC" id="2.7.13.3" evidence="3"/>
<keyword evidence="5" id="KW-0808">Transferase</keyword>
<dbReference type="AlphaFoldDB" id="A0A1M6XRI4"/>
<dbReference type="SUPFAM" id="SSF47384">
    <property type="entry name" value="Homodimeric domain of signal transducing histidine kinase"/>
    <property type="match status" value="1"/>
</dbReference>
<dbReference type="InterPro" id="IPR004358">
    <property type="entry name" value="Sig_transdc_His_kin-like_C"/>
</dbReference>
<evidence type="ECO:0000256" key="6">
    <source>
        <dbReference type="ARBA" id="ARBA00022777"/>
    </source>
</evidence>
<dbReference type="InterPro" id="IPR036890">
    <property type="entry name" value="HATPase_C_sf"/>
</dbReference>
<dbReference type="PROSITE" id="PS50109">
    <property type="entry name" value="HIS_KIN"/>
    <property type="match status" value="1"/>
</dbReference>
<accession>A0A1M6XRI4</accession>
<proteinExistence type="predicted"/>
<evidence type="ECO:0000256" key="3">
    <source>
        <dbReference type="ARBA" id="ARBA00012438"/>
    </source>
</evidence>
<keyword evidence="4" id="KW-0597">Phosphoprotein</keyword>
<dbReference type="OrthoDB" id="9786919at2"/>
<reference evidence="12 13" key="1">
    <citation type="submission" date="2016-11" db="EMBL/GenBank/DDBJ databases">
        <authorList>
            <person name="Jaros S."/>
            <person name="Januszkiewicz K."/>
            <person name="Wedrychowicz H."/>
        </authorList>
    </citation>
    <scope>NUCLEOTIDE SEQUENCE [LARGE SCALE GENOMIC DNA]</scope>
    <source>
        <strain evidence="12 13">DSM 15929</strain>
    </source>
</reference>
<dbReference type="CDD" id="cd00075">
    <property type="entry name" value="HATPase"/>
    <property type="match status" value="1"/>
</dbReference>
<keyword evidence="9" id="KW-1133">Transmembrane helix</keyword>
<feature type="domain" description="HAMP" evidence="11">
    <location>
        <begin position="203"/>
        <end position="257"/>
    </location>
</feature>
<keyword evidence="8 9" id="KW-0472">Membrane</keyword>
<dbReference type="SMART" id="SM00304">
    <property type="entry name" value="HAMP"/>
    <property type="match status" value="1"/>
</dbReference>
<dbReference type="FunFam" id="3.30.565.10:FF:000006">
    <property type="entry name" value="Sensor histidine kinase WalK"/>
    <property type="match status" value="1"/>
</dbReference>
<dbReference type="SUPFAM" id="SSF55874">
    <property type="entry name" value="ATPase domain of HSP90 chaperone/DNA topoisomerase II/histidine kinase"/>
    <property type="match status" value="1"/>
</dbReference>
<dbReference type="EMBL" id="FRAC01000023">
    <property type="protein sequence ID" value="SHL08592.1"/>
    <property type="molecule type" value="Genomic_DNA"/>
</dbReference>
<evidence type="ECO:0000313" key="13">
    <source>
        <dbReference type="Proteomes" id="UP000184386"/>
    </source>
</evidence>
<keyword evidence="6 12" id="KW-0418">Kinase</keyword>
<evidence type="ECO:0000256" key="5">
    <source>
        <dbReference type="ARBA" id="ARBA00022679"/>
    </source>
</evidence>
<dbReference type="CDD" id="cd00082">
    <property type="entry name" value="HisKA"/>
    <property type="match status" value="1"/>
</dbReference>
<dbReference type="GO" id="GO:0016036">
    <property type="term" value="P:cellular response to phosphate starvation"/>
    <property type="evidence" value="ECO:0007669"/>
    <property type="project" value="TreeGrafter"/>
</dbReference>
<dbReference type="Pfam" id="PF02518">
    <property type="entry name" value="HATPase_c"/>
    <property type="match status" value="1"/>
</dbReference>
<evidence type="ECO:0000259" key="10">
    <source>
        <dbReference type="PROSITE" id="PS50109"/>
    </source>
</evidence>
<keyword evidence="9" id="KW-0812">Transmembrane</keyword>
<dbReference type="InterPro" id="IPR003660">
    <property type="entry name" value="HAMP_dom"/>
</dbReference>
<dbReference type="GO" id="GO:0000155">
    <property type="term" value="F:phosphorelay sensor kinase activity"/>
    <property type="evidence" value="ECO:0007669"/>
    <property type="project" value="InterPro"/>
</dbReference>
<dbReference type="SMART" id="SM00388">
    <property type="entry name" value="HisKA"/>
    <property type="match status" value="1"/>
</dbReference>
<dbReference type="PANTHER" id="PTHR45453:SF1">
    <property type="entry name" value="PHOSPHATE REGULON SENSOR PROTEIN PHOR"/>
    <property type="match status" value="1"/>
</dbReference>
<dbReference type="InterPro" id="IPR050351">
    <property type="entry name" value="BphY/WalK/GraS-like"/>
</dbReference>
<dbReference type="GO" id="GO:0004721">
    <property type="term" value="F:phosphoprotein phosphatase activity"/>
    <property type="evidence" value="ECO:0007669"/>
    <property type="project" value="TreeGrafter"/>
</dbReference>
<feature type="transmembrane region" description="Helical" evidence="9">
    <location>
        <begin position="176"/>
        <end position="195"/>
    </location>
</feature>
<dbReference type="PANTHER" id="PTHR45453">
    <property type="entry name" value="PHOSPHATE REGULON SENSOR PROTEIN PHOR"/>
    <property type="match status" value="1"/>
</dbReference>
<evidence type="ECO:0000259" key="11">
    <source>
        <dbReference type="PROSITE" id="PS50885"/>
    </source>
</evidence>
<dbReference type="Pfam" id="PF00672">
    <property type="entry name" value="HAMP"/>
    <property type="match status" value="1"/>
</dbReference>
<evidence type="ECO:0000313" key="12">
    <source>
        <dbReference type="EMBL" id="SHL08592.1"/>
    </source>
</evidence>
<dbReference type="Gene3D" id="6.10.340.10">
    <property type="match status" value="1"/>
</dbReference>
<protein>
    <recommendedName>
        <fullName evidence="3">histidine kinase</fullName>
        <ecNumber evidence="3">2.7.13.3</ecNumber>
    </recommendedName>
</protein>
<dbReference type="InterPro" id="IPR003661">
    <property type="entry name" value="HisK_dim/P_dom"/>
</dbReference>
<dbReference type="Pfam" id="PF00512">
    <property type="entry name" value="HisKA"/>
    <property type="match status" value="1"/>
</dbReference>
<dbReference type="Gene3D" id="1.10.287.130">
    <property type="match status" value="1"/>
</dbReference>
<evidence type="ECO:0000256" key="8">
    <source>
        <dbReference type="ARBA" id="ARBA00023136"/>
    </source>
</evidence>
<evidence type="ECO:0000256" key="4">
    <source>
        <dbReference type="ARBA" id="ARBA00022553"/>
    </source>
</evidence>
<sequence length="480" mass="55058">MKVNLKETLRQLLIKFVLPFRKRREKWLGNFRFSIAFRISLNYLKLLLLNGFLFLCLFSVLFLWLEKVRLQDKGDILFEEAAKAGFTESSGVYGSTGEFLGIHYRVKDDKSGEILFNNLESDLSNEKKLFNRIYIDGVIEKGPLTVIVEEEKEEIIQDRKVSVLTQYDLTASLKELYSLLLGMGLLYLFIVYVITRQGKKSDRGLLEPIYEMSETANRLTVNNLDSRRLNVEGTKNELKDLAAVINNMLDRLEISYESQKQFVSDASHELRTPIAVIQGYANLLNRWGTGNEEVMLESIDAINNEAKFMQDLVEKLLFLSRHDKKTLKLDKKKFNMCQVVEEMVKETKLVIRNRIIEAPIMQDVEVYGDKQALKQAIRIFIDNAVKYTNEGDTITITCENDDGDCVITVKDTGIGMTRKDVDNIFERFYRSDQVRNAKISGHGLGLSIAKLIVLGHTGKIKVRSQLTKGTSFTITLPKRF</sequence>
<dbReference type="InterPro" id="IPR005467">
    <property type="entry name" value="His_kinase_dom"/>
</dbReference>
<keyword evidence="13" id="KW-1185">Reference proteome</keyword>
<dbReference type="CDD" id="cd06225">
    <property type="entry name" value="HAMP"/>
    <property type="match status" value="1"/>
</dbReference>
<dbReference type="Gene3D" id="3.30.565.10">
    <property type="entry name" value="Histidine kinase-like ATPase, C-terminal domain"/>
    <property type="match status" value="1"/>
</dbReference>
<dbReference type="GO" id="GO:0005886">
    <property type="term" value="C:plasma membrane"/>
    <property type="evidence" value="ECO:0007669"/>
    <property type="project" value="TreeGrafter"/>
</dbReference>
<feature type="domain" description="Histidine kinase" evidence="10">
    <location>
        <begin position="265"/>
        <end position="480"/>
    </location>
</feature>
<feature type="transmembrane region" description="Helical" evidence="9">
    <location>
        <begin position="46"/>
        <end position="65"/>
    </location>
</feature>
<comment type="subcellular location">
    <subcellularLocation>
        <location evidence="2">Membrane</location>
    </subcellularLocation>
</comment>
<dbReference type="PROSITE" id="PS50885">
    <property type="entry name" value="HAMP"/>
    <property type="match status" value="1"/>
</dbReference>
<evidence type="ECO:0000256" key="1">
    <source>
        <dbReference type="ARBA" id="ARBA00000085"/>
    </source>
</evidence>
<dbReference type="InterPro" id="IPR003594">
    <property type="entry name" value="HATPase_dom"/>
</dbReference>
<evidence type="ECO:0000256" key="9">
    <source>
        <dbReference type="SAM" id="Phobius"/>
    </source>
</evidence>
<name>A0A1M6XRI4_9FIRM</name>
<dbReference type="PRINTS" id="PR00344">
    <property type="entry name" value="BCTRLSENSOR"/>
</dbReference>
<dbReference type="InterPro" id="IPR036097">
    <property type="entry name" value="HisK_dim/P_sf"/>
</dbReference>
<dbReference type="Proteomes" id="UP000184386">
    <property type="component" value="Unassembled WGS sequence"/>
</dbReference>
<keyword evidence="7" id="KW-0902">Two-component regulatory system</keyword>
<comment type="catalytic activity">
    <reaction evidence="1">
        <text>ATP + protein L-histidine = ADP + protein N-phospho-L-histidine.</text>
        <dbReference type="EC" id="2.7.13.3"/>
    </reaction>
</comment>
<evidence type="ECO:0000256" key="2">
    <source>
        <dbReference type="ARBA" id="ARBA00004370"/>
    </source>
</evidence>
<dbReference type="SMART" id="SM00387">
    <property type="entry name" value="HATPase_c"/>
    <property type="match status" value="1"/>
</dbReference>
<evidence type="ECO:0000256" key="7">
    <source>
        <dbReference type="ARBA" id="ARBA00023012"/>
    </source>
</evidence>